<dbReference type="RefSeq" id="WP_033413825.1">
    <property type="nucleotide sequence ID" value="NZ_BMGO01000001.1"/>
</dbReference>
<dbReference type="AlphaFoldDB" id="A0A2K9ADV1"/>
<dbReference type="Gene3D" id="2.40.10.220">
    <property type="entry name" value="predicted glycosyltransferase like domains"/>
    <property type="match status" value="1"/>
</dbReference>
<proteinExistence type="predicted"/>
<protein>
    <submittedName>
        <fullName evidence="1">PilZ domain-containing protein</fullName>
    </submittedName>
</protein>
<evidence type="ECO:0000313" key="2">
    <source>
        <dbReference type="Proteomes" id="UP000232693"/>
    </source>
</evidence>
<dbReference type="OrthoDB" id="6196515at2"/>
<reference evidence="1 2" key="1">
    <citation type="submission" date="2017-12" db="EMBL/GenBank/DDBJ databases">
        <title>Kangiella profundi FT102 completed genome.</title>
        <authorList>
            <person name="Xu J."/>
            <person name="Wang J."/>
            <person name="Lu Y."/>
        </authorList>
    </citation>
    <scope>NUCLEOTIDE SEQUENCE [LARGE SCALE GENOMIC DNA]</scope>
    <source>
        <strain evidence="1 2">FT102</strain>
    </source>
</reference>
<gene>
    <name evidence="1" type="ORF">CW740_10335</name>
</gene>
<dbReference type="GO" id="GO:0035438">
    <property type="term" value="F:cyclic-di-GMP binding"/>
    <property type="evidence" value="ECO:0007669"/>
    <property type="project" value="InterPro"/>
</dbReference>
<accession>A0A2K9ADV1</accession>
<dbReference type="EMBL" id="CP025120">
    <property type="protein sequence ID" value="AUD79617.1"/>
    <property type="molecule type" value="Genomic_DNA"/>
</dbReference>
<dbReference type="KEGG" id="kpd:CW740_10335"/>
<dbReference type="Pfam" id="PF07238">
    <property type="entry name" value="PilZ"/>
    <property type="match status" value="1"/>
</dbReference>
<dbReference type="Proteomes" id="UP000232693">
    <property type="component" value="Chromosome"/>
</dbReference>
<keyword evidence="2" id="KW-1185">Reference proteome</keyword>
<dbReference type="InterPro" id="IPR009875">
    <property type="entry name" value="PilZ_domain"/>
</dbReference>
<evidence type="ECO:0000313" key="1">
    <source>
        <dbReference type="EMBL" id="AUD79617.1"/>
    </source>
</evidence>
<organism evidence="1 2">
    <name type="scientific">Kangiella profundi</name>
    <dbReference type="NCBI Taxonomy" id="1561924"/>
    <lineage>
        <taxon>Bacteria</taxon>
        <taxon>Pseudomonadati</taxon>
        <taxon>Pseudomonadota</taxon>
        <taxon>Gammaproteobacteria</taxon>
        <taxon>Kangiellales</taxon>
        <taxon>Kangiellaceae</taxon>
        <taxon>Kangiella</taxon>
    </lineage>
</organism>
<name>A0A2K9ADV1_9GAMM</name>
<dbReference type="SUPFAM" id="SSF141371">
    <property type="entry name" value="PilZ domain-like"/>
    <property type="match status" value="1"/>
</dbReference>
<sequence length="97" mass="10908">MKSNTVSYMEDARRFCRVTVHLPVAVRQHDSQVFLTESLDISEGGVLIKNNLGDRVNSGDVVKVHIEGILGEDESKMILHAMRVVRVDDEKIALEFV</sequence>